<dbReference type="AlphaFoldDB" id="A0A292Q615"/>
<evidence type="ECO:0000313" key="4">
    <source>
        <dbReference type="Proteomes" id="UP001412239"/>
    </source>
</evidence>
<feature type="domain" description="Thioredoxin-like fold" evidence="2">
    <location>
        <begin position="58"/>
        <end position="159"/>
    </location>
</feature>
<dbReference type="PANTHER" id="PTHR12289">
    <property type="entry name" value="METAXIN RELATED"/>
    <property type="match status" value="1"/>
</dbReference>
<dbReference type="EMBL" id="LN890962">
    <property type="protein sequence ID" value="CUS14117.1"/>
    <property type="molecule type" value="Genomic_DNA"/>
</dbReference>
<dbReference type="InterPro" id="IPR050931">
    <property type="entry name" value="Mito_Protein_Transport_Metaxin"/>
</dbReference>
<gene>
    <name evidence="3" type="ORF">GSTUAT00001847001</name>
</gene>
<keyword evidence="4" id="KW-1185">Reference proteome</keyword>
<dbReference type="PANTHER" id="PTHR12289:SF44">
    <property type="entry name" value="OUTER MEMBRANE PROTEIN (SAM35), PUTATIVE (AFU_ORTHOLOGUE AFUA_1G13180)-RELATED"/>
    <property type="match status" value="1"/>
</dbReference>
<evidence type="ECO:0000259" key="2">
    <source>
        <dbReference type="Pfam" id="PF17172"/>
    </source>
</evidence>
<dbReference type="GO" id="GO:0007005">
    <property type="term" value="P:mitochondrion organization"/>
    <property type="evidence" value="ECO:0007669"/>
    <property type="project" value="TreeGrafter"/>
</dbReference>
<evidence type="ECO:0008006" key="5">
    <source>
        <dbReference type="Google" id="ProtNLM"/>
    </source>
</evidence>
<organism evidence="3 4">
    <name type="scientific">Tuber aestivum</name>
    <name type="common">summer truffle</name>
    <dbReference type="NCBI Taxonomy" id="59557"/>
    <lineage>
        <taxon>Eukaryota</taxon>
        <taxon>Fungi</taxon>
        <taxon>Dikarya</taxon>
        <taxon>Ascomycota</taxon>
        <taxon>Pezizomycotina</taxon>
        <taxon>Pezizomycetes</taxon>
        <taxon>Pezizales</taxon>
        <taxon>Tuberaceae</taxon>
        <taxon>Tuber</taxon>
    </lineage>
</organism>
<proteinExistence type="predicted"/>
<dbReference type="InterPro" id="IPR033468">
    <property type="entry name" value="Metaxin_GST"/>
</dbReference>
<sequence length="297" mass="32660">MVSLPIPQFLKSLFDSFPLRTYPANPLPSRCPKFGTTPSLYAFATPEDAVAGNPSFNPSCLKWQAYLKFYGVEFKTVPSNNHASPTGALPFIISQQKSMSESMEVEVVPSDKLASWIEEHGCSLDVIDTDSAQVKAFLVLVNNQLRDAWLYALYLEPNNSQDLAGKLYCGSSVSAVSSFLLRQAKAAARQQVLQAYPGGVLDPRRIYADAGAALEAISTMLGKDTWFFGGGDPGLFDASVFAYTHLILNLRWHTGENTLFRAVMEHDNLLGHERRIRDAFFPEANTPDANKPLGSES</sequence>
<evidence type="ECO:0000259" key="1">
    <source>
        <dbReference type="Pfam" id="PF17171"/>
    </source>
</evidence>
<dbReference type="GO" id="GO:0001401">
    <property type="term" value="C:SAM complex"/>
    <property type="evidence" value="ECO:0007669"/>
    <property type="project" value="TreeGrafter"/>
</dbReference>
<dbReference type="InterPro" id="IPR012336">
    <property type="entry name" value="Thioredoxin-like_fold"/>
</dbReference>
<name>A0A292Q615_9PEZI</name>
<evidence type="ECO:0000313" key="3">
    <source>
        <dbReference type="EMBL" id="CUS14117.1"/>
    </source>
</evidence>
<dbReference type="Pfam" id="PF17172">
    <property type="entry name" value="GST_N_4"/>
    <property type="match status" value="1"/>
</dbReference>
<feature type="domain" description="Metaxin glutathione S-transferase" evidence="1">
    <location>
        <begin position="212"/>
        <end position="276"/>
    </location>
</feature>
<dbReference type="Proteomes" id="UP001412239">
    <property type="component" value="Unassembled WGS sequence"/>
</dbReference>
<dbReference type="CDD" id="cd03193">
    <property type="entry name" value="GST_C_Metaxin"/>
    <property type="match status" value="1"/>
</dbReference>
<reference evidence="3" key="1">
    <citation type="submission" date="2015-10" db="EMBL/GenBank/DDBJ databases">
        <authorList>
            <person name="Regsiter A."/>
            <person name="william w."/>
        </authorList>
    </citation>
    <scope>NUCLEOTIDE SEQUENCE</scope>
    <source>
        <strain evidence="3">Montdore</strain>
    </source>
</reference>
<protein>
    <recommendedName>
        <fullName evidence="5">Thioredoxin-like fold domain-containing protein</fullName>
    </recommendedName>
</protein>
<dbReference type="Pfam" id="PF17171">
    <property type="entry name" value="GST_C_6"/>
    <property type="match status" value="1"/>
</dbReference>
<accession>A0A292Q615</accession>